<evidence type="ECO:0000256" key="1">
    <source>
        <dbReference type="ARBA" id="ARBA00022723"/>
    </source>
</evidence>
<feature type="region of interest" description="Disordered" evidence="4">
    <location>
        <begin position="248"/>
        <end position="314"/>
    </location>
</feature>
<evidence type="ECO:0000259" key="5">
    <source>
        <dbReference type="PROSITE" id="PS50048"/>
    </source>
</evidence>
<dbReference type="PANTHER" id="PTHR31644">
    <property type="entry name" value="TRANSCRIPTIONAL ACTIVATOR ARO80-RELATED"/>
    <property type="match status" value="1"/>
</dbReference>
<sequence>MNLNPDPNQTNNLPEAQPQPIAPAPLYFPRNMEINMANESDTDKIKYKRNYKACLNCRTRKVRCDLGPYDSPHDPPCARCLRERRECIFSDYRRGSNLHKKRKLEEVAAANEEVLAHDNKNNRPPSVNSIASPHPLSTPISASNSQQHTPQLSRLGSYPTLQVASNQQEQQSASETPVLNQQQQSLSGSGSGSSTNLQAEETNAIPPPPPSSEFSTTQGALVFLARAAGTIARSDDRDHINAREMHQQFETETNNDTNKVKTGTAAVSGSSNPSTSSGGSASDNNSNKTKTTNTANGENELGKTNDFDSNYNDLPPLIRPVGRNPLSMPPIDKSTNVHPNPSKTLADIDYIGENKMLTVEQAEHLIRLFFLTLHPFFPHIPKQLHDPQVLAGYPILLCAILTISARYHSLEEEQPSDEAGGAEGSPAGTPTDGNANERPQFNSNSKNIQLHERLWIYCQRLISQTVWAEASTRSIGTVLAFLLFTEWNPRAIHWRWSDYANNNSSSSALMTSTDSDGKPKSEEELGLTGLSAMRRSDRMAWMLIGSSVRLAQDMGFINTSSKIFVATHIAETHTAMNLGKRSMLAHSLAEIDLDTEENGEVIDAKKQYMDDELILNLDEEQLIKRHHGEKKKLLKFSFMQKAKLELLKIMSLAYETIYSNNETLNDQLQHRQNLTILSILSPLIENWYKTYKKLLKPSNPKNFNQHCNLNNAGVEKHVSEITKQIEKESLICDYYYCQLYIYSLSLTMENSPTSNTGTSSATAAASDAPDKKLLNNIKLDEISKVSKFIEIAYNAAKEILNIAIRVHKLKMLKYMPVRWVTRIVRSVAFIVKCFLTLTNNSANSKISNGSGIFGSKKNSIEFSTIMSLSLTPTEEIIQIIQKASIVLREASPDELHLCTRYSTILMYLCLEMKYRSKISFNVPQFDKLSTSDDDDDDNEEGTTATSNTNTTASATAEGTAVNTASAATANASIPSYQPSQQMYTGSVNNLPPQYSTNGLPPQQHQLPTDDNPFAHQFNYPHSGATTNGLQPLPDNVIDWFLKNDESIGLNFVEPWTEMIEQHLEKRSG</sequence>
<dbReference type="Proteomes" id="UP000774326">
    <property type="component" value="Unassembled WGS sequence"/>
</dbReference>
<gene>
    <name evidence="6" type="ORF">WICPIJ_006866</name>
</gene>
<dbReference type="Gene3D" id="4.10.240.10">
    <property type="entry name" value="Zn(2)-C6 fungal-type DNA-binding domain"/>
    <property type="match status" value="1"/>
</dbReference>
<feature type="region of interest" description="Disordered" evidence="4">
    <location>
        <begin position="115"/>
        <end position="215"/>
    </location>
</feature>
<dbReference type="GO" id="GO:0006351">
    <property type="term" value="P:DNA-templated transcription"/>
    <property type="evidence" value="ECO:0007669"/>
    <property type="project" value="InterPro"/>
</dbReference>
<protein>
    <recommendedName>
        <fullName evidence="5">Zn(2)-C6 fungal-type domain-containing protein</fullName>
    </recommendedName>
</protein>
<dbReference type="CDD" id="cd12148">
    <property type="entry name" value="fungal_TF_MHR"/>
    <property type="match status" value="1"/>
</dbReference>
<evidence type="ECO:0000256" key="2">
    <source>
        <dbReference type="ARBA" id="ARBA00022833"/>
    </source>
</evidence>
<feature type="region of interest" description="Disordered" evidence="4">
    <location>
        <begin position="411"/>
        <end position="442"/>
    </location>
</feature>
<feature type="compositionally biased region" description="Low complexity" evidence="4">
    <location>
        <begin position="162"/>
        <end position="198"/>
    </location>
</feature>
<dbReference type="PROSITE" id="PS00463">
    <property type="entry name" value="ZN2_CY6_FUNGAL_1"/>
    <property type="match status" value="1"/>
</dbReference>
<dbReference type="EMBL" id="JAEUBG010003889">
    <property type="protein sequence ID" value="KAH3682169.1"/>
    <property type="molecule type" value="Genomic_DNA"/>
</dbReference>
<feature type="domain" description="Zn(2)-C6 fungal-type" evidence="5">
    <location>
        <begin position="53"/>
        <end position="89"/>
    </location>
</feature>
<keyword evidence="3" id="KW-0539">Nucleus</keyword>
<evidence type="ECO:0000313" key="6">
    <source>
        <dbReference type="EMBL" id="KAH3682169.1"/>
    </source>
</evidence>
<dbReference type="GO" id="GO:0009074">
    <property type="term" value="P:aromatic amino acid family catabolic process"/>
    <property type="evidence" value="ECO:0007669"/>
    <property type="project" value="TreeGrafter"/>
</dbReference>
<feature type="region of interest" description="Disordered" evidence="4">
    <location>
        <begin position="928"/>
        <end position="959"/>
    </location>
</feature>
<dbReference type="GO" id="GO:0000981">
    <property type="term" value="F:DNA-binding transcription factor activity, RNA polymerase II-specific"/>
    <property type="evidence" value="ECO:0007669"/>
    <property type="project" value="InterPro"/>
</dbReference>
<feature type="compositionally biased region" description="Polar residues" evidence="4">
    <location>
        <begin position="138"/>
        <end position="154"/>
    </location>
</feature>
<comment type="caution">
    <text evidence="6">The sequence shown here is derived from an EMBL/GenBank/DDBJ whole genome shotgun (WGS) entry which is preliminary data.</text>
</comment>
<evidence type="ECO:0000313" key="7">
    <source>
        <dbReference type="Proteomes" id="UP000774326"/>
    </source>
</evidence>
<organism evidence="6 7">
    <name type="scientific">Wickerhamomyces pijperi</name>
    <name type="common">Yeast</name>
    <name type="synonym">Pichia pijperi</name>
    <dbReference type="NCBI Taxonomy" id="599730"/>
    <lineage>
        <taxon>Eukaryota</taxon>
        <taxon>Fungi</taxon>
        <taxon>Dikarya</taxon>
        <taxon>Ascomycota</taxon>
        <taxon>Saccharomycotina</taxon>
        <taxon>Saccharomycetes</taxon>
        <taxon>Phaffomycetales</taxon>
        <taxon>Wickerhamomycetaceae</taxon>
        <taxon>Wickerhamomyces</taxon>
    </lineage>
</organism>
<evidence type="ECO:0000256" key="3">
    <source>
        <dbReference type="ARBA" id="ARBA00023242"/>
    </source>
</evidence>
<dbReference type="GO" id="GO:0003677">
    <property type="term" value="F:DNA binding"/>
    <property type="evidence" value="ECO:0007669"/>
    <property type="project" value="InterPro"/>
</dbReference>
<feature type="compositionally biased region" description="Low complexity" evidence="4">
    <location>
        <begin position="268"/>
        <end position="296"/>
    </location>
</feature>
<dbReference type="InterPro" id="IPR007219">
    <property type="entry name" value="XnlR_reg_dom"/>
</dbReference>
<feature type="compositionally biased region" description="Polar residues" evidence="4">
    <location>
        <begin position="250"/>
        <end position="267"/>
    </location>
</feature>
<dbReference type="OrthoDB" id="2262349at2759"/>
<feature type="compositionally biased region" description="Polar residues" evidence="4">
    <location>
        <begin position="431"/>
        <end position="442"/>
    </location>
</feature>
<reference evidence="6" key="1">
    <citation type="journal article" date="2021" name="Open Biol.">
        <title>Shared evolutionary footprints suggest mitochondrial oxidative damage underlies multiple complex I losses in fungi.</title>
        <authorList>
            <person name="Schikora-Tamarit M.A."/>
            <person name="Marcet-Houben M."/>
            <person name="Nosek J."/>
            <person name="Gabaldon T."/>
        </authorList>
    </citation>
    <scope>NUCLEOTIDE SEQUENCE</scope>
    <source>
        <strain evidence="6">CBS2887</strain>
    </source>
</reference>
<dbReference type="SMART" id="SM00066">
    <property type="entry name" value="GAL4"/>
    <property type="match status" value="1"/>
</dbReference>
<keyword evidence="1" id="KW-0479">Metal-binding</keyword>
<feature type="compositionally biased region" description="Polar residues" evidence="4">
    <location>
        <begin position="1"/>
        <end position="13"/>
    </location>
</feature>
<dbReference type="Pfam" id="PF00172">
    <property type="entry name" value="Zn_clus"/>
    <property type="match status" value="1"/>
</dbReference>
<dbReference type="AlphaFoldDB" id="A0A9P8Q3N5"/>
<dbReference type="SMART" id="SM00906">
    <property type="entry name" value="Fungal_trans"/>
    <property type="match status" value="1"/>
</dbReference>
<feature type="region of interest" description="Disordered" evidence="4">
    <location>
        <begin position="980"/>
        <end position="1005"/>
    </location>
</feature>
<proteinExistence type="predicted"/>
<dbReference type="InterPro" id="IPR036864">
    <property type="entry name" value="Zn2-C6_fun-type_DNA-bd_sf"/>
</dbReference>
<feature type="compositionally biased region" description="Low complexity" evidence="4">
    <location>
        <begin position="941"/>
        <end position="959"/>
    </location>
</feature>
<dbReference type="CDD" id="cd00067">
    <property type="entry name" value="GAL4"/>
    <property type="match status" value="1"/>
</dbReference>
<dbReference type="PANTHER" id="PTHR31644:SF2">
    <property type="entry name" value="TRANSCRIPTIONAL ACTIVATOR ARO80-RELATED"/>
    <property type="match status" value="1"/>
</dbReference>
<feature type="compositionally biased region" description="Polar residues" evidence="4">
    <location>
        <begin position="122"/>
        <end position="131"/>
    </location>
</feature>
<evidence type="ECO:0000256" key="4">
    <source>
        <dbReference type="SAM" id="MobiDB-lite"/>
    </source>
</evidence>
<keyword evidence="7" id="KW-1185">Reference proteome</keyword>
<dbReference type="GO" id="GO:0045944">
    <property type="term" value="P:positive regulation of transcription by RNA polymerase II"/>
    <property type="evidence" value="ECO:0007669"/>
    <property type="project" value="TreeGrafter"/>
</dbReference>
<keyword evidence="2" id="KW-0862">Zinc</keyword>
<dbReference type="GO" id="GO:0005634">
    <property type="term" value="C:nucleus"/>
    <property type="evidence" value="ECO:0007669"/>
    <property type="project" value="TreeGrafter"/>
</dbReference>
<name>A0A9P8Q3N5_WICPI</name>
<dbReference type="PROSITE" id="PS50048">
    <property type="entry name" value="ZN2_CY6_FUNGAL_2"/>
    <property type="match status" value="1"/>
</dbReference>
<reference evidence="6" key="2">
    <citation type="submission" date="2021-01" db="EMBL/GenBank/DDBJ databases">
        <authorList>
            <person name="Schikora-Tamarit M.A."/>
        </authorList>
    </citation>
    <scope>NUCLEOTIDE SEQUENCE</scope>
    <source>
        <strain evidence="6">CBS2887</strain>
    </source>
</reference>
<dbReference type="GO" id="GO:0008270">
    <property type="term" value="F:zinc ion binding"/>
    <property type="evidence" value="ECO:0007669"/>
    <property type="project" value="InterPro"/>
</dbReference>
<dbReference type="SUPFAM" id="SSF57701">
    <property type="entry name" value="Zn2/Cys6 DNA-binding domain"/>
    <property type="match status" value="1"/>
</dbReference>
<feature type="compositionally biased region" description="Acidic residues" evidence="4">
    <location>
        <begin position="931"/>
        <end position="940"/>
    </location>
</feature>
<dbReference type="InterPro" id="IPR052780">
    <property type="entry name" value="AAA_Catabolism_Regulators"/>
</dbReference>
<accession>A0A9P8Q3N5</accession>
<dbReference type="InterPro" id="IPR001138">
    <property type="entry name" value="Zn2Cys6_DnaBD"/>
</dbReference>
<feature type="region of interest" description="Disordered" evidence="4">
    <location>
        <begin position="1"/>
        <end position="24"/>
    </location>
</feature>